<protein>
    <recommendedName>
        <fullName evidence="3">Helix-turn-helix DNA binding domain protein</fullName>
    </recommendedName>
</protein>
<accession>B5A6Q0</accession>
<proteinExistence type="predicted"/>
<reference evidence="1 2" key="1">
    <citation type="submission" date="2008-06" db="EMBL/GenBank/DDBJ databases">
        <authorList>
            <person name="Patel M.C."/>
            <person name="Houtz J.M."/>
            <person name="Pedulla M.L."/>
            <person name="Paladin E.C."/>
            <person name="Jacobs-Sera D."/>
            <person name="Hendrix R.W."/>
            <person name="Hatfull G.F."/>
        </authorList>
    </citation>
    <scope>NUCLEOTIDE SEQUENCE [LARGE SCALE GENOMIC DNA]</scope>
</reference>
<dbReference type="Proteomes" id="UP000002720">
    <property type="component" value="Segment"/>
</dbReference>
<gene>
    <name evidence="1" type="ORF">BOOMER_43</name>
</gene>
<evidence type="ECO:0000313" key="1">
    <source>
        <dbReference type="EMBL" id="ACF34105.1"/>
    </source>
</evidence>
<dbReference type="KEGG" id="vg:6469739"/>
<dbReference type="EMBL" id="EU816590">
    <property type="protein sequence ID" value="ACF34105.1"/>
    <property type="molecule type" value="Genomic_DNA"/>
</dbReference>
<dbReference type="RefSeq" id="YP_002014259.1">
    <property type="nucleotide sequence ID" value="NC_011054.1"/>
</dbReference>
<name>B5A6Q0_9CAUD</name>
<dbReference type="GeneID" id="6469739"/>
<organism evidence="1 2">
    <name type="scientific">Mycobacterium phage Boomer</name>
    <dbReference type="NCBI Taxonomy" id="2902893"/>
    <lineage>
        <taxon>Viruses</taxon>
        <taxon>Duplodnaviria</taxon>
        <taxon>Heunggongvirae</taxon>
        <taxon>Uroviricota</taxon>
        <taxon>Caudoviricetes</taxon>
        <taxon>Gracegardnervirinae</taxon>
        <taxon>Cheoctovirus</taxon>
        <taxon>Cheoctovirus boomer</taxon>
        <taxon>Mycobacterium virus Boomer</taxon>
    </lineage>
</organism>
<evidence type="ECO:0000313" key="2">
    <source>
        <dbReference type="Proteomes" id="UP000002720"/>
    </source>
</evidence>
<dbReference type="Pfam" id="PF13384">
    <property type="entry name" value="HTH_23"/>
    <property type="match status" value="1"/>
</dbReference>
<keyword evidence="2" id="KW-1185">Reference proteome</keyword>
<sequence>MARALGVVPEPERSQLLKATSAHEKAVRELDRKRRQVDAVLRAAVRAASAAGGSVREIAVLTGKSTNTIQRWLKEQ</sequence>
<evidence type="ECO:0008006" key="3">
    <source>
        <dbReference type="Google" id="ProtNLM"/>
    </source>
</evidence>